<sequence length="93" mass="10412">MLGVVAQIKVKAGSESDFEAVAQQLVEQSRLEPGCLEYGLWRTETPGEYAFVERYVDAEAVEAHRKSDHFRQLGRQMGVFMEGPPTVIRLSAL</sequence>
<protein>
    <submittedName>
        <fullName evidence="2">Antibiotic biosynthesis monooxygenase</fullName>
    </submittedName>
</protein>
<feature type="domain" description="ABM" evidence="1">
    <location>
        <begin position="2"/>
        <end position="89"/>
    </location>
</feature>
<dbReference type="Gene3D" id="3.30.70.100">
    <property type="match status" value="1"/>
</dbReference>
<dbReference type="PROSITE" id="PS51725">
    <property type="entry name" value="ABM"/>
    <property type="match status" value="1"/>
</dbReference>
<dbReference type="PANTHER" id="PTHR33336">
    <property type="entry name" value="QUINOL MONOOXYGENASE YGIN-RELATED"/>
    <property type="match status" value="1"/>
</dbReference>
<dbReference type="InterPro" id="IPR011008">
    <property type="entry name" value="Dimeric_a/b-barrel"/>
</dbReference>
<dbReference type="InterPro" id="IPR007138">
    <property type="entry name" value="ABM_dom"/>
</dbReference>
<keyword evidence="2" id="KW-0503">Monooxygenase</keyword>
<reference evidence="2 3" key="1">
    <citation type="submission" date="2018-04" db="EMBL/GenBank/DDBJ databases">
        <title>Cupriavidus necator CR12 genome sequencing and assembly.</title>
        <authorList>
            <person name="Ben Fekih I."/>
            <person name="Mazhar H.S."/>
            <person name="Bello S.K."/>
            <person name="Rensing C."/>
        </authorList>
    </citation>
    <scope>NUCLEOTIDE SEQUENCE [LARGE SCALE GENOMIC DNA]</scope>
    <source>
        <strain evidence="2 3">CR12</strain>
    </source>
</reference>
<gene>
    <name evidence="2" type="ORF">DDK22_19330</name>
</gene>
<dbReference type="SUPFAM" id="SSF54909">
    <property type="entry name" value="Dimeric alpha+beta barrel"/>
    <property type="match status" value="1"/>
</dbReference>
<dbReference type="PANTHER" id="PTHR33336:SF15">
    <property type="entry name" value="ABM DOMAIN-CONTAINING PROTEIN"/>
    <property type="match status" value="1"/>
</dbReference>
<evidence type="ECO:0000313" key="2">
    <source>
        <dbReference type="EMBL" id="RCJ06854.1"/>
    </source>
</evidence>
<accession>A0A367PH23</accession>
<dbReference type="Proteomes" id="UP000253501">
    <property type="component" value="Unassembled WGS sequence"/>
</dbReference>
<evidence type="ECO:0000313" key="3">
    <source>
        <dbReference type="Proteomes" id="UP000253501"/>
    </source>
</evidence>
<dbReference type="Pfam" id="PF03992">
    <property type="entry name" value="ABM"/>
    <property type="match status" value="1"/>
</dbReference>
<comment type="caution">
    <text evidence="2">The sequence shown here is derived from an EMBL/GenBank/DDBJ whole genome shotgun (WGS) entry which is preliminary data.</text>
</comment>
<dbReference type="GO" id="GO:0004497">
    <property type="term" value="F:monooxygenase activity"/>
    <property type="evidence" value="ECO:0007669"/>
    <property type="project" value="UniProtKB-KW"/>
</dbReference>
<name>A0A367PH23_CUPNE</name>
<keyword evidence="2" id="KW-0560">Oxidoreductase</keyword>
<dbReference type="AlphaFoldDB" id="A0A367PH23"/>
<dbReference type="EMBL" id="QDHA01000044">
    <property type="protein sequence ID" value="RCJ06854.1"/>
    <property type="molecule type" value="Genomic_DNA"/>
</dbReference>
<dbReference type="InterPro" id="IPR050744">
    <property type="entry name" value="AI-2_Isomerase_LsrG"/>
</dbReference>
<organism evidence="2 3">
    <name type="scientific">Cupriavidus necator</name>
    <name type="common">Alcaligenes eutrophus</name>
    <name type="synonym">Ralstonia eutropha</name>
    <dbReference type="NCBI Taxonomy" id="106590"/>
    <lineage>
        <taxon>Bacteria</taxon>
        <taxon>Pseudomonadati</taxon>
        <taxon>Pseudomonadota</taxon>
        <taxon>Betaproteobacteria</taxon>
        <taxon>Burkholderiales</taxon>
        <taxon>Burkholderiaceae</taxon>
        <taxon>Cupriavidus</taxon>
    </lineage>
</organism>
<proteinExistence type="predicted"/>
<evidence type="ECO:0000259" key="1">
    <source>
        <dbReference type="PROSITE" id="PS51725"/>
    </source>
</evidence>